<dbReference type="InterPro" id="IPR005828">
    <property type="entry name" value="MFS_sugar_transport-like"/>
</dbReference>
<keyword evidence="2 6" id="KW-0812">Transmembrane</keyword>
<dbReference type="EnsemblMetazoa" id="ENSAATROPT006264">
    <property type="protein sequence ID" value="ENSAATROPP005702"/>
    <property type="gene ID" value="ENSAATROPG005070"/>
</dbReference>
<reference evidence="8" key="1">
    <citation type="submission" date="2024-04" db="UniProtKB">
        <authorList>
            <consortium name="EnsemblMetazoa"/>
        </authorList>
    </citation>
    <scope>IDENTIFICATION</scope>
    <source>
        <strain evidence="8">EBRO</strain>
    </source>
</reference>
<dbReference type="InterPro" id="IPR020846">
    <property type="entry name" value="MFS_dom"/>
</dbReference>
<dbReference type="Gene3D" id="1.20.1250.20">
    <property type="entry name" value="MFS general substrate transporter like domains"/>
    <property type="match status" value="1"/>
</dbReference>
<dbReference type="CDD" id="cd17317">
    <property type="entry name" value="MFS_SLC22"/>
    <property type="match status" value="1"/>
</dbReference>
<evidence type="ECO:0000256" key="4">
    <source>
        <dbReference type="ARBA" id="ARBA00023136"/>
    </source>
</evidence>
<evidence type="ECO:0000259" key="7">
    <source>
        <dbReference type="PROSITE" id="PS50850"/>
    </source>
</evidence>
<evidence type="ECO:0000256" key="3">
    <source>
        <dbReference type="ARBA" id="ARBA00022989"/>
    </source>
</evidence>
<feature type="region of interest" description="Disordered" evidence="5">
    <location>
        <begin position="592"/>
        <end position="613"/>
    </location>
</feature>
<dbReference type="GO" id="GO:0016020">
    <property type="term" value="C:membrane"/>
    <property type="evidence" value="ECO:0007669"/>
    <property type="project" value="UniProtKB-SubCell"/>
</dbReference>
<keyword evidence="4 6" id="KW-0472">Membrane</keyword>
<feature type="transmembrane region" description="Helical" evidence="6">
    <location>
        <begin position="256"/>
        <end position="276"/>
    </location>
</feature>
<name>A0AAG5D362_ANOAO</name>
<dbReference type="GO" id="GO:0022857">
    <property type="term" value="F:transmembrane transporter activity"/>
    <property type="evidence" value="ECO:0007669"/>
    <property type="project" value="InterPro"/>
</dbReference>
<comment type="subcellular location">
    <subcellularLocation>
        <location evidence="1">Membrane</location>
        <topology evidence="1">Multi-pass membrane protein</topology>
    </subcellularLocation>
</comment>
<feature type="transmembrane region" description="Helical" evidence="6">
    <location>
        <begin position="283"/>
        <end position="305"/>
    </location>
</feature>
<dbReference type="InterPro" id="IPR036259">
    <property type="entry name" value="MFS_trans_sf"/>
</dbReference>
<feature type="transmembrane region" description="Helical" evidence="6">
    <location>
        <begin position="317"/>
        <end position="339"/>
    </location>
</feature>
<evidence type="ECO:0000313" key="8">
    <source>
        <dbReference type="EnsemblMetazoa" id="ENSAATROPP005702"/>
    </source>
</evidence>
<feature type="transmembrane region" description="Helical" evidence="6">
    <location>
        <begin position="439"/>
        <end position="458"/>
    </location>
</feature>
<feature type="transmembrane region" description="Helical" evidence="6">
    <location>
        <begin position="406"/>
        <end position="427"/>
    </location>
</feature>
<evidence type="ECO:0000256" key="1">
    <source>
        <dbReference type="ARBA" id="ARBA00004141"/>
    </source>
</evidence>
<proteinExistence type="predicted"/>
<feature type="transmembrane region" description="Helical" evidence="6">
    <location>
        <begin position="74"/>
        <end position="97"/>
    </location>
</feature>
<dbReference type="SUPFAM" id="SSF103473">
    <property type="entry name" value="MFS general substrate transporter"/>
    <property type="match status" value="1"/>
</dbReference>
<dbReference type="Pfam" id="PF00083">
    <property type="entry name" value="Sugar_tr"/>
    <property type="match status" value="1"/>
</dbReference>
<feature type="transmembrane region" description="Helical" evidence="6">
    <location>
        <begin position="470"/>
        <end position="487"/>
    </location>
</feature>
<dbReference type="PROSITE" id="PS50850">
    <property type="entry name" value="MFS"/>
    <property type="match status" value="1"/>
</dbReference>
<protein>
    <recommendedName>
        <fullName evidence="7">Major facilitator superfamily (MFS) profile domain-containing protein</fullName>
    </recommendedName>
</protein>
<evidence type="ECO:0000313" key="9">
    <source>
        <dbReference type="Proteomes" id="UP000075880"/>
    </source>
</evidence>
<accession>A0AAG5D362</accession>
<keyword evidence="3 6" id="KW-1133">Transmembrane helix</keyword>
<dbReference type="PANTHER" id="PTHR24064">
    <property type="entry name" value="SOLUTE CARRIER FAMILY 22 MEMBER"/>
    <property type="match status" value="1"/>
</dbReference>
<feature type="domain" description="Major facilitator superfamily (MFS) profile" evidence="7">
    <location>
        <begin position="148"/>
        <end position="580"/>
    </location>
</feature>
<keyword evidence="9" id="KW-1185">Reference proteome</keyword>
<evidence type="ECO:0000256" key="6">
    <source>
        <dbReference type="SAM" id="Phobius"/>
    </source>
</evidence>
<feature type="transmembrane region" description="Helical" evidence="6">
    <location>
        <begin position="552"/>
        <end position="573"/>
    </location>
</feature>
<sequence>MSVCVVRAGFIRCCYKLALLSGTIWLRAVAIGASRWRTLALSVSLKMSKSAPTSPHSVELEDILEEAGPFGRFQLWQCGILLLPVIFTAFSNLCYVFTAGDVHYRCHVPECETAAEAVPFAPDWLRAAIPYEELPAKCDRYQPLPRNVTDETVFVCDADRFNQSVVERCSTLVFEDPSERTIVNEFNLTCNDNRWKVTLVGSVHSAGQFVSLAMTGLISDRYGRRWTLLLCVGMGAILANVRSFTTSYRAFLTLEFFEAMFGSTSYTTAFILMLELVEPKRRVIINSVILVVYVLAETVLGLLAMQFRDWRILSRVLFVPGILAIPLLLTTVESVRWLLTKGRQSTAVNILQRVAKINGRPPISQATLDEFCHHQRAKLERERNSGSTGKQSFVQLLGQTCKNRRLLLRVANCSFSWFTNAMVYYGLTLNSVTLAGDKYSNFIFVTLVEIPPSLAMNYILNRFGRRKTQCVSLVLSGVFCLLALTALKDFTWLKMSLFLMSKMAISLSFSTLYIYTAEIFPTNLRQSFISFCSMVGRFGSMLAPQMPLLQSFWAPLPMLLFGTVAILSGVLVLEFPETTDATLPNTIEEAVELRSPSKQAPAEAEKGTYSTPG</sequence>
<evidence type="ECO:0000256" key="2">
    <source>
        <dbReference type="ARBA" id="ARBA00022692"/>
    </source>
</evidence>
<dbReference type="Proteomes" id="UP000075880">
    <property type="component" value="Unassembled WGS sequence"/>
</dbReference>
<dbReference type="AlphaFoldDB" id="A0AAG5D362"/>
<feature type="transmembrane region" description="Helical" evidence="6">
    <location>
        <begin position="226"/>
        <end position="244"/>
    </location>
</feature>
<evidence type="ECO:0000256" key="5">
    <source>
        <dbReference type="SAM" id="MobiDB-lite"/>
    </source>
</evidence>
<organism evidence="8 9">
    <name type="scientific">Anopheles atroparvus</name>
    <name type="common">European mosquito</name>
    <dbReference type="NCBI Taxonomy" id="41427"/>
    <lineage>
        <taxon>Eukaryota</taxon>
        <taxon>Metazoa</taxon>
        <taxon>Ecdysozoa</taxon>
        <taxon>Arthropoda</taxon>
        <taxon>Hexapoda</taxon>
        <taxon>Insecta</taxon>
        <taxon>Pterygota</taxon>
        <taxon>Neoptera</taxon>
        <taxon>Endopterygota</taxon>
        <taxon>Diptera</taxon>
        <taxon>Nematocera</taxon>
        <taxon>Culicoidea</taxon>
        <taxon>Culicidae</taxon>
        <taxon>Anophelinae</taxon>
        <taxon>Anopheles</taxon>
    </lineage>
</organism>